<feature type="region of interest" description="Disordered" evidence="1">
    <location>
        <begin position="28"/>
        <end position="73"/>
    </location>
</feature>
<gene>
    <name evidence="2" type="ORF">PMEL1_00142</name>
</gene>
<dbReference type="EMBL" id="AP018049">
    <property type="protein sequence ID" value="BBA28252.1"/>
    <property type="molecule type" value="Genomic_DNA"/>
</dbReference>
<dbReference type="RefSeq" id="WP_120174589.1">
    <property type="nucleotide sequence ID" value="NZ_AP018049.1"/>
</dbReference>
<accession>A0A250KFD0</accession>
<evidence type="ECO:0000313" key="3">
    <source>
        <dbReference type="Proteomes" id="UP000267517"/>
    </source>
</evidence>
<organism evidence="2 3">
    <name type="scientific">Prevotella melaninogenica</name>
    <dbReference type="NCBI Taxonomy" id="28132"/>
    <lineage>
        <taxon>Bacteria</taxon>
        <taxon>Pseudomonadati</taxon>
        <taxon>Bacteroidota</taxon>
        <taxon>Bacteroidia</taxon>
        <taxon>Bacteroidales</taxon>
        <taxon>Prevotellaceae</taxon>
        <taxon>Prevotella</taxon>
    </lineage>
</organism>
<feature type="compositionally biased region" description="Polar residues" evidence="1">
    <location>
        <begin position="28"/>
        <end position="41"/>
    </location>
</feature>
<protein>
    <submittedName>
        <fullName evidence="2">Uncharacterized protein</fullName>
    </submittedName>
</protein>
<evidence type="ECO:0000313" key="2">
    <source>
        <dbReference type="EMBL" id="BBA28252.1"/>
    </source>
</evidence>
<dbReference type="AlphaFoldDB" id="A0A250KFD0"/>
<reference evidence="2 3" key="1">
    <citation type="submission" date="2017-05" db="EMBL/GenBank/DDBJ databases">
        <title>whole genome sequence of Prevotella melaninogenica GAI 07411.</title>
        <authorList>
            <person name="Kondo Y."/>
            <person name="Hoshino T."/>
        </authorList>
    </citation>
    <scope>NUCLEOTIDE SEQUENCE [LARGE SCALE GENOMIC DNA]</scope>
    <source>
        <strain evidence="2 3">GAI 07411</strain>
    </source>
</reference>
<sequence>MMKTIYIKPMTDIHAVITEKFICNSRTTDSASIGSTGSPNEKSQDNIDTGGPGEAGSKANPFTEQNTTNIWED</sequence>
<dbReference type="OrthoDB" id="1073001at2"/>
<feature type="compositionally biased region" description="Polar residues" evidence="1">
    <location>
        <begin position="60"/>
        <end position="73"/>
    </location>
</feature>
<name>A0A250KFD0_9BACT</name>
<proteinExistence type="predicted"/>
<dbReference type="Proteomes" id="UP000267517">
    <property type="component" value="Chromosome I"/>
</dbReference>
<evidence type="ECO:0000256" key="1">
    <source>
        <dbReference type="SAM" id="MobiDB-lite"/>
    </source>
</evidence>